<protein>
    <recommendedName>
        <fullName evidence="4">Transmembrane protein</fullName>
    </recommendedName>
</protein>
<name>A0A918T3L2_9GAMM</name>
<keyword evidence="1" id="KW-0472">Membrane</keyword>
<reference evidence="2" key="1">
    <citation type="journal article" date="2014" name="Int. J. Syst. Evol. Microbiol.">
        <title>Complete genome sequence of Corynebacterium casei LMG S-19264T (=DSM 44701T), isolated from a smear-ripened cheese.</title>
        <authorList>
            <consortium name="US DOE Joint Genome Institute (JGI-PGF)"/>
            <person name="Walter F."/>
            <person name="Albersmeier A."/>
            <person name="Kalinowski J."/>
            <person name="Ruckert C."/>
        </authorList>
    </citation>
    <scope>NUCLEOTIDE SEQUENCE</scope>
    <source>
        <strain evidence="2">KCTC 23077</strain>
    </source>
</reference>
<reference evidence="2" key="2">
    <citation type="submission" date="2020-09" db="EMBL/GenBank/DDBJ databases">
        <authorList>
            <person name="Sun Q."/>
            <person name="Kim S."/>
        </authorList>
    </citation>
    <scope>NUCLEOTIDE SEQUENCE</scope>
    <source>
        <strain evidence="2">KCTC 23077</strain>
    </source>
</reference>
<sequence length="279" mass="29463">MTDVRKVPAGDGAEWLLGGFALLRRAPLQLGLLGLIWGALSALASMIGSFPALAMWLLGPVLFAGLIHAAREVDAGRPAQPALLFHGLGNGRALSLLTLLLPQIGALLVMGVVFFAMLTESELQQITSVVEQIQANPAAQPELIQTLPQDKISQFFLLAMFIVIVAGLFTFVATPEILYRGRSGFAAMGASLRACLRNLPALLVMTVLLVITFIALSLAVGLVSGLLGWLIGAAAGQFVSQLLIFAVLMPVLAGLVYHAWRRMLGDSPVPPPVPGMVEA</sequence>
<feature type="transmembrane region" description="Helical" evidence="1">
    <location>
        <begin position="30"/>
        <end position="47"/>
    </location>
</feature>
<dbReference type="RefSeq" id="WP_189457586.1">
    <property type="nucleotide sequence ID" value="NZ_BMYD01000005.1"/>
</dbReference>
<feature type="transmembrane region" description="Helical" evidence="1">
    <location>
        <begin position="199"/>
        <end position="232"/>
    </location>
</feature>
<dbReference type="Proteomes" id="UP000646426">
    <property type="component" value="Unassembled WGS sequence"/>
</dbReference>
<dbReference type="AlphaFoldDB" id="A0A918T3L2"/>
<evidence type="ECO:0000256" key="1">
    <source>
        <dbReference type="SAM" id="Phobius"/>
    </source>
</evidence>
<feature type="transmembrane region" description="Helical" evidence="1">
    <location>
        <begin position="94"/>
        <end position="118"/>
    </location>
</feature>
<keyword evidence="1" id="KW-0812">Transmembrane</keyword>
<proteinExistence type="predicted"/>
<gene>
    <name evidence="2" type="ORF">GCM10007067_27340</name>
</gene>
<dbReference type="EMBL" id="BMYD01000005">
    <property type="protein sequence ID" value="GHA87833.1"/>
    <property type="molecule type" value="Genomic_DNA"/>
</dbReference>
<feature type="transmembrane region" description="Helical" evidence="1">
    <location>
        <begin position="155"/>
        <end position="178"/>
    </location>
</feature>
<keyword evidence="3" id="KW-1185">Reference proteome</keyword>
<dbReference type="InterPro" id="IPR047798">
    <property type="entry name" value="BPSS1780-like"/>
</dbReference>
<evidence type="ECO:0008006" key="4">
    <source>
        <dbReference type="Google" id="ProtNLM"/>
    </source>
</evidence>
<evidence type="ECO:0000313" key="2">
    <source>
        <dbReference type="EMBL" id="GHA87833.1"/>
    </source>
</evidence>
<organism evidence="2 3">
    <name type="scientific">Cognatilysobacter bugurensis</name>
    <dbReference type="NCBI Taxonomy" id="543356"/>
    <lineage>
        <taxon>Bacteria</taxon>
        <taxon>Pseudomonadati</taxon>
        <taxon>Pseudomonadota</taxon>
        <taxon>Gammaproteobacteria</taxon>
        <taxon>Lysobacterales</taxon>
        <taxon>Lysobacteraceae</taxon>
        <taxon>Cognatilysobacter</taxon>
    </lineage>
</organism>
<keyword evidence="1" id="KW-1133">Transmembrane helix</keyword>
<evidence type="ECO:0000313" key="3">
    <source>
        <dbReference type="Proteomes" id="UP000646426"/>
    </source>
</evidence>
<dbReference type="NCBIfam" id="NF041043">
    <property type="entry name" value="BPSS1780_fam"/>
    <property type="match status" value="1"/>
</dbReference>
<feature type="transmembrane region" description="Helical" evidence="1">
    <location>
        <begin position="238"/>
        <end position="260"/>
    </location>
</feature>
<accession>A0A918T3L2</accession>
<comment type="caution">
    <text evidence="2">The sequence shown here is derived from an EMBL/GenBank/DDBJ whole genome shotgun (WGS) entry which is preliminary data.</text>
</comment>